<evidence type="ECO:0000313" key="14">
    <source>
        <dbReference type="Proteomes" id="UP001156694"/>
    </source>
</evidence>
<keyword evidence="12" id="KW-0472">Membrane</keyword>
<reference evidence="14" key="1">
    <citation type="journal article" date="2019" name="Int. J. Syst. Evol. Microbiol.">
        <title>The Global Catalogue of Microorganisms (GCM) 10K type strain sequencing project: providing services to taxonomists for standard genome sequencing and annotation.</title>
        <authorList>
            <consortium name="The Broad Institute Genomics Platform"/>
            <consortium name="The Broad Institute Genome Sequencing Center for Infectious Disease"/>
            <person name="Wu L."/>
            <person name="Ma J."/>
        </authorList>
    </citation>
    <scope>NUCLEOTIDE SEQUENCE [LARGE SCALE GENOMIC DNA]</scope>
    <source>
        <strain evidence="14">NBRC 110140</strain>
    </source>
</reference>
<evidence type="ECO:0000256" key="7">
    <source>
        <dbReference type="ARBA" id="ARBA00022833"/>
    </source>
</evidence>
<dbReference type="InterPro" id="IPR010275">
    <property type="entry name" value="MepK"/>
</dbReference>
<feature type="transmembrane region" description="Helical" evidence="12">
    <location>
        <begin position="20"/>
        <end position="42"/>
    </location>
</feature>
<evidence type="ECO:0000256" key="4">
    <source>
        <dbReference type="ARBA" id="ARBA00022723"/>
    </source>
</evidence>
<dbReference type="PANTHER" id="PTHR37425:SF1">
    <property type="entry name" value="OUTER MEMBRANE PROTEIN"/>
    <property type="match status" value="1"/>
</dbReference>
<keyword evidence="8" id="KW-0482">Metalloprotease</keyword>
<accession>A0ABQ5VSV1</accession>
<evidence type="ECO:0000256" key="8">
    <source>
        <dbReference type="ARBA" id="ARBA00023049"/>
    </source>
</evidence>
<keyword evidence="6" id="KW-0378">Hydrolase</keyword>
<name>A0ABQ5VSV1_9RHOB</name>
<evidence type="ECO:0000256" key="6">
    <source>
        <dbReference type="ARBA" id="ARBA00022801"/>
    </source>
</evidence>
<dbReference type="Pfam" id="PF05951">
    <property type="entry name" value="Peptidase_M15_2"/>
    <property type="match status" value="1"/>
</dbReference>
<evidence type="ECO:0000256" key="3">
    <source>
        <dbReference type="ARBA" id="ARBA00022670"/>
    </source>
</evidence>
<keyword evidence="9" id="KW-0961">Cell wall biogenesis/degradation</keyword>
<keyword evidence="3" id="KW-0645">Protease</keyword>
<gene>
    <name evidence="13" type="ORF">GCM10007939_07240</name>
</gene>
<dbReference type="Gene3D" id="3.30.1380.10">
    <property type="match status" value="1"/>
</dbReference>
<protein>
    <recommendedName>
        <fullName evidence="11">Murein endopeptidase K</fullName>
    </recommendedName>
</protein>
<comment type="cofactor">
    <cofactor evidence="1">
        <name>Zn(2+)</name>
        <dbReference type="ChEBI" id="CHEBI:29105"/>
    </cofactor>
</comment>
<comment type="pathway">
    <text evidence="2">Cell wall biogenesis; cell wall polysaccharide biosynthesis.</text>
</comment>
<keyword evidence="12" id="KW-0812">Transmembrane</keyword>
<dbReference type="SUPFAM" id="SSF55166">
    <property type="entry name" value="Hedgehog/DD-peptidase"/>
    <property type="match status" value="1"/>
</dbReference>
<keyword evidence="4" id="KW-0479">Metal-binding</keyword>
<keyword evidence="14" id="KW-1185">Reference proteome</keyword>
<comment type="similarity">
    <text evidence="10">Belongs to the peptidase M15 family.</text>
</comment>
<evidence type="ECO:0000313" key="13">
    <source>
        <dbReference type="EMBL" id="GLQ34441.1"/>
    </source>
</evidence>
<dbReference type="Proteomes" id="UP001156694">
    <property type="component" value="Unassembled WGS sequence"/>
</dbReference>
<evidence type="ECO:0000256" key="2">
    <source>
        <dbReference type="ARBA" id="ARBA00004776"/>
    </source>
</evidence>
<evidence type="ECO:0000256" key="1">
    <source>
        <dbReference type="ARBA" id="ARBA00001947"/>
    </source>
</evidence>
<keyword evidence="7" id="KW-0862">Zinc</keyword>
<evidence type="ECO:0000256" key="9">
    <source>
        <dbReference type="ARBA" id="ARBA00023316"/>
    </source>
</evidence>
<dbReference type="InterPro" id="IPR009045">
    <property type="entry name" value="Zn_M74/Hedgehog-like"/>
</dbReference>
<evidence type="ECO:0000256" key="5">
    <source>
        <dbReference type="ARBA" id="ARBA00022729"/>
    </source>
</evidence>
<evidence type="ECO:0000256" key="12">
    <source>
        <dbReference type="SAM" id="Phobius"/>
    </source>
</evidence>
<comment type="caution">
    <text evidence="13">The sequence shown here is derived from an EMBL/GenBank/DDBJ whole genome shotgun (WGS) entry which is preliminary data.</text>
</comment>
<evidence type="ECO:0000256" key="11">
    <source>
        <dbReference type="ARBA" id="ARBA00093666"/>
    </source>
</evidence>
<organism evidence="13 14">
    <name type="scientific">Amylibacter marinus</name>
    <dbReference type="NCBI Taxonomy" id="1475483"/>
    <lineage>
        <taxon>Bacteria</taxon>
        <taxon>Pseudomonadati</taxon>
        <taxon>Pseudomonadota</taxon>
        <taxon>Alphaproteobacteria</taxon>
        <taxon>Rhodobacterales</taxon>
        <taxon>Paracoccaceae</taxon>
        <taxon>Amylibacter</taxon>
    </lineage>
</organism>
<dbReference type="PANTHER" id="PTHR37425">
    <property type="match status" value="1"/>
</dbReference>
<sequence>MGQVEMTTKTEVLTNRRNLLGAFAGIATISAAPTYAGVFGYVKGAGNIRRIHMRNSRNGETIDTIYWVDGQYIRPALKEINWFMRDWRENKATTMDRNTIDVIAATHARLRTKDPVYMLSGYRSARTNAMLRSKSRRVAKDSYHVKGQATDIRIKSRSVSDIARAAMAARIGGVGKYYRSNFVHVDSGPVRTWVS</sequence>
<evidence type="ECO:0000256" key="10">
    <source>
        <dbReference type="ARBA" id="ARBA00093448"/>
    </source>
</evidence>
<dbReference type="EMBL" id="BSNN01000002">
    <property type="protein sequence ID" value="GLQ34441.1"/>
    <property type="molecule type" value="Genomic_DNA"/>
</dbReference>
<keyword evidence="12" id="KW-1133">Transmembrane helix</keyword>
<keyword evidence="5" id="KW-0732">Signal</keyword>
<proteinExistence type="inferred from homology"/>